<evidence type="ECO:0000256" key="1">
    <source>
        <dbReference type="SAM" id="MobiDB-lite"/>
    </source>
</evidence>
<feature type="compositionally biased region" description="Low complexity" evidence="1">
    <location>
        <begin position="76"/>
        <end position="88"/>
    </location>
</feature>
<keyword evidence="2" id="KW-0732">Signal</keyword>
<reference evidence="4" key="1">
    <citation type="submission" date="2016-03" db="EMBL/GenBank/DDBJ databases">
        <authorList>
            <person name="Guldener U."/>
        </authorList>
    </citation>
    <scope>NUCLEOTIDE SEQUENCE [LARGE SCALE GENOMIC DNA]</scope>
    <source>
        <strain evidence="4">04CH-RAC-A.6.1</strain>
    </source>
</reference>
<dbReference type="Proteomes" id="UP000178912">
    <property type="component" value="Unassembled WGS sequence"/>
</dbReference>
<feature type="compositionally biased region" description="Pro residues" evidence="1">
    <location>
        <begin position="57"/>
        <end position="69"/>
    </location>
</feature>
<accession>A0A1E1LSJ9</accession>
<organism evidence="3 4">
    <name type="scientific">Rhynchosporium agropyri</name>
    <dbReference type="NCBI Taxonomy" id="914238"/>
    <lineage>
        <taxon>Eukaryota</taxon>
        <taxon>Fungi</taxon>
        <taxon>Dikarya</taxon>
        <taxon>Ascomycota</taxon>
        <taxon>Pezizomycotina</taxon>
        <taxon>Leotiomycetes</taxon>
        <taxon>Helotiales</taxon>
        <taxon>Ploettnerulaceae</taxon>
        <taxon>Rhynchosporium</taxon>
    </lineage>
</organism>
<proteinExistence type="predicted"/>
<evidence type="ECO:0000313" key="4">
    <source>
        <dbReference type="Proteomes" id="UP000178912"/>
    </source>
</evidence>
<name>A0A1E1LSJ9_9HELO</name>
<gene>
    <name evidence="3" type="ORF">RAG0_16979</name>
</gene>
<feature type="signal peptide" evidence="2">
    <location>
        <begin position="1"/>
        <end position="20"/>
    </location>
</feature>
<evidence type="ECO:0000256" key="2">
    <source>
        <dbReference type="SAM" id="SignalP"/>
    </source>
</evidence>
<feature type="chain" id="PRO_5009447495" evidence="2">
    <location>
        <begin position="21"/>
        <end position="97"/>
    </location>
</feature>
<dbReference type="EMBL" id="FJUX01000193">
    <property type="protein sequence ID" value="CZT13467.1"/>
    <property type="molecule type" value="Genomic_DNA"/>
</dbReference>
<evidence type="ECO:0000313" key="3">
    <source>
        <dbReference type="EMBL" id="CZT13467.1"/>
    </source>
</evidence>
<feature type="region of interest" description="Disordered" evidence="1">
    <location>
        <begin position="47"/>
        <end position="97"/>
    </location>
</feature>
<sequence length="97" mass="10122">MPVLNGLYFVLSQTLLHIAALYCTDSLTLSTRPAVYQPSSLGVTYGLGAGHWDTGPGPGPGPDYTPPHPTWHSRRLGSGSRSSSSPSASPSPSPSCR</sequence>
<dbReference type="AlphaFoldDB" id="A0A1E1LSJ9"/>
<protein>
    <submittedName>
        <fullName evidence="3">Uncharacterized protein</fullName>
    </submittedName>
</protein>
<keyword evidence="4" id="KW-1185">Reference proteome</keyword>